<keyword evidence="12" id="KW-1185">Reference proteome</keyword>
<gene>
    <name evidence="11" type="ORF">SAMN05660652_01736</name>
</gene>
<dbReference type="OrthoDB" id="8555762at2"/>
<comment type="subcellular location">
    <subcellularLocation>
        <location evidence="1">Cell membrane</location>
        <topology evidence="1">Multi-pass membrane protein</topology>
    </subcellularLocation>
</comment>
<protein>
    <submittedName>
        <fullName evidence="11">Methyl-accepting chemotaxis protein</fullName>
    </submittedName>
</protein>
<dbReference type="Gene3D" id="3.30.450.20">
    <property type="entry name" value="PAS domain"/>
    <property type="match status" value="1"/>
</dbReference>
<feature type="domain" description="Methyl-accepting transducer" evidence="10">
    <location>
        <begin position="269"/>
        <end position="505"/>
    </location>
</feature>
<keyword evidence="5 9" id="KW-0472">Membrane</keyword>
<evidence type="ECO:0000259" key="10">
    <source>
        <dbReference type="PROSITE" id="PS50111"/>
    </source>
</evidence>
<comment type="similarity">
    <text evidence="7">Belongs to the methyl-accepting chemotaxis (MCP) protein family.</text>
</comment>
<dbReference type="CDD" id="cd11386">
    <property type="entry name" value="MCP_signal"/>
    <property type="match status" value="1"/>
</dbReference>
<dbReference type="InterPro" id="IPR004090">
    <property type="entry name" value="Chemotax_Me-accpt_rcpt"/>
</dbReference>
<dbReference type="Proteomes" id="UP000198607">
    <property type="component" value="Unassembled WGS sequence"/>
</dbReference>
<dbReference type="SMART" id="SM01049">
    <property type="entry name" value="Cache_2"/>
    <property type="match status" value="1"/>
</dbReference>
<dbReference type="FunFam" id="1.10.287.950:FF:000001">
    <property type="entry name" value="Methyl-accepting chemotaxis sensory transducer"/>
    <property type="match status" value="1"/>
</dbReference>
<dbReference type="PANTHER" id="PTHR32089">
    <property type="entry name" value="METHYL-ACCEPTING CHEMOTAXIS PROTEIN MCPB"/>
    <property type="match status" value="1"/>
</dbReference>
<evidence type="ECO:0000256" key="5">
    <source>
        <dbReference type="ARBA" id="ARBA00023136"/>
    </source>
</evidence>
<proteinExistence type="inferred from homology"/>
<dbReference type="GO" id="GO:0005886">
    <property type="term" value="C:plasma membrane"/>
    <property type="evidence" value="ECO:0007669"/>
    <property type="project" value="UniProtKB-SubCell"/>
</dbReference>
<keyword evidence="3 9" id="KW-0812">Transmembrane</keyword>
<evidence type="ECO:0000256" key="1">
    <source>
        <dbReference type="ARBA" id="ARBA00004651"/>
    </source>
</evidence>
<accession>A0A1G8CSC3</accession>
<evidence type="ECO:0000313" key="12">
    <source>
        <dbReference type="Proteomes" id="UP000198607"/>
    </source>
</evidence>
<dbReference type="EMBL" id="FNCY01000006">
    <property type="protein sequence ID" value="SDH48437.1"/>
    <property type="molecule type" value="Genomic_DNA"/>
</dbReference>
<dbReference type="GO" id="GO:0007165">
    <property type="term" value="P:signal transduction"/>
    <property type="evidence" value="ECO:0007669"/>
    <property type="project" value="UniProtKB-KW"/>
</dbReference>
<dbReference type="GO" id="GO:0004888">
    <property type="term" value="F:transmembrane signaling receptor activity"/>
    <property type="evidence" value="ECO:0007669"/>
    <property type="project" value="InterPro"/>
</dbReference>
<dbReference type="RefSeq" id="WP_091936622.1">
    <property type="nucleotide sequence ID" value="NZ_FNCY01000006.1"/>
</dbReference>
<dbReference type="PRINTS" id="PR00260">
    <property type="entry name" value="CHEMTRNSDUCR"/>
</dbReference>
<dbReference type="GO" id="GO:0006935">
    <property type="term" value="P:chemotaxis"/>
    <property type="evidence" value="ECO:0007669"/>
    <property type="project" value="InterPro"/>
</dbReference>
<dbReference type="Pfam" id="PF00015">
    <property type="entry name" value="MCPsignal"/>
    <property type="match status" value="1"/>
</dbReference>
<dbReference type="InterPro" id="IPR004089">
    <property type="entry name" value="MCPsignal_dom"/>
</dbReference>
<evidence type="ECO:0000256" key="9">
    <source>
        <dbReference type="SAM" id="Phobius"/>
    </source>
</evidence>
<keyword evidence="6 8" id="KW-0807">Transducer</keyword>
<feature type="transmembrane region" description="Helical" evidence="9">
    <location>
        <begin position="187"/>
        <end position="206"/>
    </location>
</feature>
<evidence type="ECO:0000256" key="2">
    <source>
        <dbReference type="ARBA" id="ARBA00022475"/>
    </source>
</evidence>
<dbReference type="AlphaFoldDB" id="A0A1G8CSC3"/>
<keyword evidence="4 9" id="KW-1133">Transmembrane helix</keyword>
<dbReference type="Gene3D" id="1.10.287.950">
    <property type="entry name" value="Methyl-accepting chemotaxis protein"/>
    <property type="match status" value="1"/>
</dbReference>
<evidence type="ECO:0000256" key="7">
    <source>
        <dbReference type="ARBA" id="ARBA00029447"/>
    </source>
</evidence>
<evidence type="ECO:0000313" key="11">
    <source>
        <dbReference type="EMBL" id="SDH48437.1"/>
    </source>
</evidence>
<keyword evidence="2" id="KW-1003">Cell membrane</keyword>
<reference evidence="11 12" key="1">
    <citation type="submission" date="2016-10" db="EMBL/GenBank/DDBJ databases">
        <authorList>
            <person name="de Groot N.N."/>
        </authorList>
    </citation>
    <scope>NUCLEOTIDE SEQUENCE [LARGE SCALE GENOMIC DNA]</scope>
    <source>
        <strain evidence="11 12">DSM 5885</strain>
    </source>
</reference>
<dbReference type="SUPFAM" id="SSF58104">
    <property type="entry name" value="Methyl-accepting chemotaxis protein (MCP) signaling domain"/>
    <property type="match status" value="1"/>
</dbReference>
<dbReference type="SMART" id="SM00283">
    <property type="entry name" value="MA"/>
    <property type="match status" value="1"/>
</dbReference>
<evidence type="ECO:0000256" key="6">
    <source>
        <dbReference type="ARBA" id="ARBA00023224"/>
    </source>
</evidence>
<evidence type="ECO:0000256" key="3">
    <source>
        <dbReference type="ARBA" id="ARBA00022692"/>
    </source>
</evidence>
<dbReference type="Pfam" id="PF17200">
    <property type="entry name" value="sCache_2"/>
    <property type="match status" value="1"/>
</dbReference>
<dbReference type="PANTHER" id="PTHR32089:SF119">
    <property type="entry name" value="METHYL-ACCEPTING CHEMOTAXIS PROTEIN CTPL"/>
    <property type="match status" value="1"/>
</dbReference>
<evidence type="ECO:0000256" key="8">
    <source>
        <dbReference type="PROSITE-ProRule" id="PRU00284"/>
    </source>
</evidence>
<evidence type="ECO:0000256" key="4">
    <source>
        <dbReference type="ARBA" id="ARBA00022989"/>
    </source>
</evidence>
<dbReference type="InterPro" id="IPR033480">
    <property type="entry name" value="sCache_2"/>
</dbReference>
<dbReference type="PROSITE" id="PS50111">
    <property type="entry name" value="CHEMOTAXIS_TRANSDUC_2"/>
    <property type="match status" value="1"/>
</dbReference>
<dbReference type="STRING" id="83767.SAMN05660652_01736"/>
<name>A0A1G8CSC3_9RHOO</name>
<organism evidence="11 12">
    <name type="scientific">Propionivibrio dicarboxylicus</name>
    <dbReference type="NCBI Taxonomy" id="83767"/>
    <lineage>
        <taxon>Bacteria</taxon>
        <taxon>Pseudomonadati</taxon>
        <taxon>Pseudomonadota</taxon>
        <taxon>Betaproteobacteria</taxon>
        <taxon>Rhodocyclales</taxon>
        <taxon>Rhodocyclaceae</taxon>
        <taxon>Propionivibrio</taxon>
    </lineage>
</organism>
<sequence>MKLRNRILTIVSASLIGLAAMASYGLHQLRESLHNERRAQIAQLLDVADAQLKYFHAQERAGKISREEAQARAKEAISAQRTADNYFIVRNIADNMLMIHGNPSRVGKIDPGGKTTDGRQVMTVYQEEIRSSKDGKGYVMLEAVRPGTEDKKLYKKLNGASIFEPWGWLVAIGFFVDDIDRIFWRDAANLLIIGGLLLSIVAFLAFKTMRSILDQLGGEPAYASEIARGIADGDLSQDIAAGNNDASLLGSMKTMQAGLHDMATRFNQASTTLADASRKLTDETARISNGSQKTSAATSATAAAVEEMTVSINHISDNARETEQNSRHAASIAADGEKLARDAAAEIQRISADIASASELILGLVERSREIDGMSAVIKEIADQTNLLALNAAIEAARAGEQGRGFAVVADEVRKLAERTGGATQDITRTIRAVQSDTDMAAERMDGVRQQVALGVELAERAAHALQKITQNAQATLEKTRDVADASLEQSQASNNIANNVEQIAQMVEEADASVQAVHMQVQQLDHLARELSQTAEKFRL</sequence>